<evidence type="ECO:0000313" key="2">
    <source>
        <dbReference type="Proteomes" id="UP000030649"/>
    </source>
</evidence>
<evidence type="ECO:0000313" key="1">
    <source>
        <dbReference type="EMBL" id="ERG93465.1"/>
    </source>
</evidence>
<dbReference type="Proteomes" id="UP000030649">
    <property type="component" value="Unassembled WGS sequence"/>
</dbReference>
<gene>
    <name evidence="1" type="ORF">J07HQW1_03527</name>
</gene>
<sequence>MKTHFDGVISSEYELDIDYHEGNPVSIEDVVSTLSV</sequence>
<reference evidence="1 2" key="1">
    <citation type="journal article" date="2013" name="PLoS ONE">
        <title>Assembly-driven community genomics of a hypersaline microbial ecosystem.</title>
        <authorList>
            <person name="Podell S."/>
            <person name="Ugalde J.A."/>
            <person name="Narasingarao P."/>
            <person name="Banfield J.F."/>
            <person name="Heidelberg K.B."/>
            <person name="Allen E.E."/>
        </authorList>
    </citation>
    <scope>NUCLEOTIDE SEQUENCE [LARGE SCALE GENOMIC DNA]</scope>
    <source>
        <strain evidence="2">J07HQW1</strain>
    </source>
</reference>
<organism evidence="1 2">
    <name type="scientific">Haloquadratum walsbyi J07HQW1</name>
    <dbReference type="NCBI Taxonomy" id="1238424"/>
    <lineage>
        <taxon>Archaea</taxon>
        <taxon>Methanobacteriati</taxon>
        <taxon>Methanobacteriota</taxon>
        <taxon>Stenosarchaea group</taxon>
        <taxon>Halobacteria</taxon>
        <taxon>Halobacteriales</taxon>
        <taxon>Haloferacaceae</taxon>
        <taxon>Haloquadratum</taxon>
    </lineage>
</organism>
<dbReference type="STRING" id="1238424.J07HQW1_03527"/>
<dbReference type="AlphaFoldDB" id="U1N9L5"/>
<protein>
    <submittedName>
        <fullName evidence="1">Uncharacterized protein</fullName>
    </submittedName>
</protein>
<proteinExistence type="predicted"/>
<dbReference type="HOGENOM" id="CLU_3353879_0_0_2"/>
<name>U1N9L5_9EURY</name>
<accession>U1N9L5</accession>
<dbReference type="EMBL" id="KE356560">
    <property type="protein sequence ID" value="ERG93465.1"/>
    <property type="molecule type" value="Genomic_DNA"/>
</dbReference>